<sequence>MPSTEVKHRSKATAQRHNDEPVERSSNTSEDEAKKAKAKDGYRLAEIKRSSLWSLDLKTGTCLLTLVVCGALSCVVLRQNARVSDVEEKYELLSRKTTGLLGIQEEVVKVSKKCSGVQSILDHLGDQPGDLLPQVEAMEQDVSRLKVWASGLTEKRGTLQDSMVALKDAVGQIEGRTSAITTDVNNKLASVRTDVRRMDGLQSEVGSLLEKVRELEERAAQAERTMVKRIGDLLASSIDRVQALKAASERNAQGLQQLKQQLPELYAADRQLSERLRELESGRARLVRTVTFAGDLKPKVAAIKRDFGAMAPQVDELTLRIGRLAEDLTKREEDVAELRHMFANVSAVEGDLGAVTLQLSQVAEPLMPDVGEENLLQQDSVTDALPKTLEGEL</sequence>
<proteinExistence type="predicted"/>
<evidence type="ECO:0000313" key="2">
    <source>
        <dbReference type="Proteomes" id="UP001157502"/>
    </source>
</evidence>
<organism evidence="1 2">
    <name type="scientific">Dallia pectoralis</name>
    <name type="common">Alaska blackfish</name>
    <dbReference type="NCBI Taxonomy" id="75939"/>
    <lineage>
        <taxon>Eukaryota</taxon>
        <taxon>Metazoa</taxon>
        <taxon>Chordata</taxon>
        <taxon>Craniata</taxon>
        <taxon>Vertebrata</taxon>
        <taxon>Euteleostomi</taxon>
        <taxon>Actinopterygii</taxon>
        <taxon>Neopterygii</taxon>
        <taxon>Teleostei</taxon>
        <taxon>Protacanthopterygii</taxon>
        <taxon>Esociformes</taxon>
        <taxon>Umbridae</taxon>
        <taxon>Dallia</taxon>
    </lineage>
</organism>
<name>A0ACC2GUP4_DALPE</name>
<gene>
    <name evidence="1" type="ORF">DPEC_G00114810</name>
</gene>
<dbReference type="Proteomes" id="UP001157502">
    <property type="component" value="Chromosome 9"/>
</dbReference>
<accession>A0ACC2GUP4</accession>
<reference evidence="1" key="1">
    <citation type="submission" date="2021-05" db="EMBL/GenBank/DDBJ databases">
        <authorList>
            <person name="Pan Q."/>
            <person name="Jouanno E."/>
            <person name="Zahm M."/>
            <person name="Klopp C."/>
            <person name="Cabau C."/>
            <person name="Louis A."/>
            <person name="Berthelot C."/>
            <person name="Parey E."/>
            <person name="Roest Crollius H."/>
            <person name="Montfort J."/>
            <person name="Robinson-Rechavi M."/>
            <person name="Bouchez O."/>
            <person name="Lampietro C."/>
            <person name="Lopez Roques C."/>
            <person name="Donnadieu C."/>
            <person name="Postlethwait J."/>
            <person name="Bobe J."/>
            <person name="Dillon D."/>
            <person name="Chandos A."/>
            <person name="von Hippel F."/>
            <person name="Guiguen Y."/>
        </authorList>
    </citation>
    <scope>NUCLEOTIDE SEQUENCE</scope>
    <source>
        <strain evidence="1">YG-Jan2019</strain>
    </source>
</reference>
<protein>
    <submittedName>
        <fullName evidence="1">Uncharacterized protein</fullName>
    </submittedName>
</protein>
<comment type="caution">
    <text evidence="1">The sequence shown here is derived from an EMBL/GenBank/DDBJ whole genome shotgun (WGS) entry which is preliminary data.</text>
</comment>
<dbReference type="EMBL" id="CM055736">
    <property type="protein sequence ID" value="KAJ8007175.1"/>
    <property type="molecule type" value="Genomic_DNA"/>
</dbReference>
<keyword evidence="2" id="KW-1185">Reference proteome</keyword>
<evidence type="ECO:0000313" key="1">
    <source>
        <dbReference type="EMBL" id="KAJ8007175.1"/>
    </source>
</evidence>